<evidence type="ECO:0000313" key="2">
    <source>
        <dbReference type="EMBL" id="MDO1447469.1"/>
    </source>
</evidence>
<sequence>MFKLLILLSILCSTGNLHSLAQSPQLYELKAGQIFKQAMPLHARYGYESFQAGEVSFIDGKSAKGRFNYNYFYAAMEFISTNGDTLLLTNAYRIQKVAIGEDLYLHYYTQGYFQQLAEFAHLKLARKRQLLLKKIKSKNPVRNGYEPRGPSISGVSLLDPAVDYSISYSRVYENPCQEDLLFAKETSFYLIDKNQRLYPATKTTFLKFYSKNKKDIHQYLQANSINFKKEEDLLNLLSYCSQLGTL</sequence>
<proteinExistence type="predicted"/>
<accession>A0ABT8R699</accession>
<gene>
    <name evidence="2" type="ORF">Q0590_14470</name>
</gene>
<name>A0ABT8R699_9BACT</name>
<protein>
    <recommendedName>
        <fullName evidence="4">Secreted protein</fullName>
    </recommendedName>
</protein>
<keyword evidence="3" id="KW-1185">Reference proteome</keyword>
<dbReference type="Proteomes" id="UP001168528">
    <property type="component" value="Unassembled WGS sequence"/>
</dbReference>
<evidence type="ECO:0008006" key="4">
    <source>
        <dbReference type="Google" id="ProtNLM"/>
    </source>
</evidence>
<comment type="caution">
    <text evidence="2">The sequence shown here is derived from an EMBL/GenBank/DDBJ whole genome shotgun (WGS) entry which is preliminary data.</text>
</comment>
<reference evidence="2" key="1">
    <citation type="submission" date="2023-07" db="EMBL/GenBank/DDBJ databases">
        <title>The genome sequence of Rhodocytophaga aerolata KACC 12507.</title>
        <authorList>
            <person name="Zhang X."/>
        </authorList>
    </citation>
    <scope>NUCLEOTIDE SEQUENCE</scope>
    <source>
        <strain evidence="2">KACC 12507</strain>
    </source>
</reference>
<keyword evidence="1" id="KW-0732">Signal</keyword>
<dbReference type="EMBL" id="JAUKPO010000007">
    <property type="protein sequence ID" value="MDO1447469.1"/>
    <property type="molecule type" value="Genomic_DNA"/>
</dbReference>
<feature type="chain" id="PRO_5046903061" description="Secreted protein" evidence="1">
    <location>
        <begin position="22"/>
        <end position="246"/>
    </location>
</feature>
<evidence type="ECO:0000256" key="1">
    <source>
        <dbReference type="SAM" id="SignalP"/>
    </source>
</evidence>
<dbReference type="RefSeq" id="WP_302038273.1">
    <property type="nucleotide sequence ID" value="NZ_JAUKPO010000007.1"/>
</dbReference>
<feature type="signal peptide" evidence="1">
    <location>
        <begin position="1"/>
        <end position="21"/>
    </location>
</feature>
<organism evidence="2 3">
    <name type="scientific">Rhodocytophaga aerolata</name>
    <dbReference type="NCBI Taxonomy" id="455078"/>
    <lineage>
        <taxon>Bacteria</taxon>
        <taxon>Pseudomonadati</taxon>
        <taxon>Bacteroidota</taxon>
        <taxon>Cytophagia</taxon>
        <taxon>Cytophagales</taxon>
        <taxon>Rhodocytophagaceae</taxon>
        <taxon>Rhodocytophaga</taxon>
    </lineage>
</organism>
<evidence type="ECO:0000313" key="3">
    <source>
        <dbReference type="Proteomes" id="UP001168528"/>
    </source>
</evidence>